<dbReference type="EMBL" id="HBEJ01011530">
    <property type="protein sequence ID" value="CAD8372050.1"/>
    <property type="molecule type" value="Transcribed_RNA"/>
</dbReference>
<gene>
    <name evidence="4" type="ORF">MPOL1434_LOCUS6760</name>
</gene>
<name>A0A6U0K8Q4_9STRA</name>
<dbReference type="Gene3D" id="3.30.505.50">
    <property type="entry name" value="Sigma 54 modulation/S30EA ribosomal protein, C-terminal domain"/>
    <property type="match status" value="1"/>
</dbReference>
<evidence type="ECO:0000313" key="4">
    <source>
        <dbReference type="EMBL" id="CAD8372050.1"/>
    </source>
</evidence>
<evidence type="ECO:0000256" key="2">
    <source>
        <dbReference type="SAM" id="SignalP"/>
    </source>
</evidence>
<dbReference type="AlphaFoldDB" id="A0A6U0K8Q4"/>
<dbReference type="Gene3D" id="3.30.160.100">
    <property type="entry name" value="Ribosome hibernation promotion factor-like"/>
    <property type="match status" value="1"/>
</dbReference>
<dbReference type="GO" id="GO:0043024">
    <property type="term" value="F:ribosomal small subunit binding"/>
    <property type="evidence" value="ECO:0007669"/>
    <property type="project" value="TreeGrafter"/>
</dbReference>
<keyword evidence="2" id="KW-0732">Signal</keyword>
<dbReference type="Pfam" id="PF16321">
    <property type="entry name" value="Ribosom_S30AE_C"/>
    <property type="match status" value="1"/>
</dbReference>
<dbReference type="InterPro" id="IPR050574">
    <property type="entry name" value="HPF/YfiA_ribosome-assoc"/>
</dbReference>
<dbReference type="InterPro" id="IPR032528">
    <property type="entry name" value="Ribosom_S30AE_C"/>
</dbReference>
<evidence type="ECO:0000256" key="1">
    <source>
        <dbReference type="ARBA" id="ARBA00022845"/>
    </source>
</evidence>
<dbReference type="InterPro" id="IPR036567">
    <property type="entry name" value="RHF-like"/>
</dbReference>
<dbReference type="PANTHER" id="PTHR33231">
    <property type="entry name" value="30S RIBOSOMAL PROTEIN"/>
    <property type="match status" value="1"/>
</dbReference>
<proteinExistence type="predicted"/>
<dbReference type="PANTHER" id="PTHR33231:SF1">
    <property type="entry name" value="30S RIBOSOMAL PROTEIN"/>
    <property type="match status" value="1"/>
</dbReference>
<sequence length="238" mass="25925">MRLTAAIIATLVGSSVAFAPQHSLVQRSPSSALRMSTEAVPITVTGNNIEVTPALNDYVVKKLERTVGKLASSGAVKDCDVHLIVNKNPKVEEPHKAEIVTSLKGTVIRCAEESADMYKSIDEVCDRLNRKLVKYKERRLEGFHGGKSMSEDLADALNAVEVSGEDGAAVEDFVDPDAPTITKVKSYDLSKKISVQEAVFALDYVDHDFYVFRNDEDGEINVVYKRNAGGVGLIQPSQ</sequence>
<dbReference type="GO" id="GO:0045900">
    <property type="term" value="P:negative regulation of translational elongation"/>
    <property type="evidence" value="ECO:0007669"/>
    <property type="project" value="TreeGrafter"/>
</dbReference>
<keyword evidence="1" id="KW-0810">Translation regulation</keyword>
<dbReference type="InterPro" id="IPR038416">
    <property type="entry name" value="Ribosom_S30AE_C_sf"/>
</dbReference>
<dbReference type="SUPFAM" id="SSF69754">
    <property type="entry name" value="Ribosome binding protein Y (YfiA homologue)"/>
    <property type="match status" value="1"/>
</dbReference>
<dbReference type="Pfam" id="PF02482">
    <property type="entry name" value="Ribosomal_S30AE"/>
    <property type="match status" value="1"/>
</dbReference>
<accession>A0A6U0K8Q4</accession>
<reference evidence="4" key="1">
    <citation type="submission" date="2021-01" db="EMBL/GenBank/DDBJ databases">
        <authorList>
            <person name="Corre E."/>
            <person name="Pelletier E."/>
            <person name="Niang G."/>
            <person name="Scheremetjew M."/>
            <person name="Finn R."/>
            <person name="Kale V."/>
            <person name="Holt S."/>
            <person name="Cochrane G."/>
            <person name="Meng A."/>
            <person name="Brown T."/>
            <person name="Cohen L."/>
        </authorList>
    </citation>
    <scope>NUCLEOTIDE SEQUENCE</scope>
    <source>
        <strain evidence="4">CCMP3303</strain>
    </source>
</reference>
<feature type="signal peptide" evidence="2">
    <location>
        <begin position="1"/>
        <end position="17"/>
    </location>
</feature>
<organism evidence="4">
    <name type="scientific">Minutocellus polymorphus</name>
    <dbReference type="NCBI Taxonomy" id="265543"/>
    <lineage>
        <taxon>Eukaryota</taxon>
        <taxon>Sar</taxon>
        <taxon>Stramenopiles</taxon>
        <taxon>Ochrophyta</taxon>
        <taxon>Bacillariophyta</taxon>
        <taxon>Mediophyceae</taxon>
        <taxon>Cymatosirophycidae</taxon>
        <taxon>Cymatosirales</taxon>
        <taxon>Cymatosiraceae</taxon>
        <taxon>Minutocellus</taxon>
    </lineage>
</organism>
<dbReference type="GO" id="GO:0022627">
    <property type="term" value="C:cytosolic small ribosomal subunit"/>
    <property type="evidence" value="ECO:0007669"/>
    <property type="project" value="TreeGrafter"/>
</dbReference>
<feature type="chain" id="PRO_5030159884" description="Sigma 54 modulation/S30EA ribosomal protein C-terminal domain-containing protein" evidence="2">
    <location>
        <begin position="18"/>
        <end position="238"/>
    </location>
</feature>
<dbReference type="NCBIfam" id="TIGR00741">
    <property type="entry name" value="yfiA"/>
    <property type="match status" value="1"/>
</dbReference>
<feature type="domain" description="Sigma 54 modulation/S30EA ribosomal protein C-terminal" evidence="3">
    <location>
        <begin position="178"/>
        <end position="233"/>
    </location>
</feature>
<evidence type="ECO:0000259" key="3">
    <source>
        <dbReference type="Pfam" id="PF16321"/>
    </source>
</evidence>
<protein>
    <recommendedName>
        <fullName evidence="3">Sigma 54 modulation/S30EA ribosomal protein C-terminal domain-containing protein</fullName>
    </recommendedName>
</protein>
<dbReference type="InterPro" id="IPR003489">
    <property type="entry name" value="RHF/RaiA"/>
</dbReference>
<dbReference type="CDD" id="cd00552">
    <property type="entry name" value="RaiA"/>
    <property type="match status" value="1"/>
</dbReference>